<dbReference type="GeneID" id="24917463"/>
<dbReference type="GO" id="GO:0052927">
    <property type="term" value="F:CC tRNA cytidylyltransferase activity"/>
    <property type="evidence" value="ECO:0007669"/>
    <property type="project" value="TreeGrafter"/>
</dbReference>
<dbReference type="Gene3D" id="1.10.3090.10">
    <property type="entry name" value="cca-adding enzyme, domain 2"/>
    <property type="match status" value="1"/>
</dbReference>
<evidence type="ECO:0000256" key="1">
    <source>
        <dbReference type="ARBA" id="ARBA00022884"/>
    </source>
</evidence>
<dbReference type="GO" id="GO:0003723">
    <property type="term" value="F:RNA binding"/>
    <property type="evidence" value="ECO:0007669"/>
    <property type="project" value="UniProtKB-KW"/>
</dbReference>
<dbReference type="PANTHER" id="PTHR13734">
    <property type="entry name" value="TRNA-NUCLEOTIDYLTRANSFERASE"/>
    <property type="match status" value="1"/>
</dbReference>
<evidence type="ECO:0000313" key="2">
    <source>
        <dbReference type="EMBL" id="CBK19714.2"/>
    </source>
</evidence>
<evidence type="ECO:0000313" key="3">
    <source>
        <dbReference type="Proteomes" id="UP000008312"/>
    </source>
</evidence>
<dbReference type="SUPFAM" id="SSF81891">
    <property type="entry name" value="Poly A polymerase C-terminal region-like"/>
    <property type="match status" value="1"/>
</dbReference>
<name>D8LV75_BLAHO</name>
<dbReference type="OrthoDB" id="445712at2759"/>
<keyword evidence="3" id="KW-1185">Reference proteome</keyword>
<evidence type="ECO:0008006" key="4">
    <source>
        <dbReference type="Google" id="ProtNLM"/>
    </source>
</evidence>
<organism evidence="2">
    <name type="scientific">Blastocystis hominis</name>
    <dbReference type="NCBI Taxonomy" id="12968"/>
    <lineage>
        <taxon>Eukaryota</taxon>
        <taxon>Sar</taxon>
        <taxon>Stramenopiles</taxon>
        <taxon>Bigyra</taxon>
        <taxon>Opalozoa</taxon>
        <taxon>Opalinata</taxon>
        <taxon>Blastocystidae</taxon>
        <taxon>Blastocystis</taxon>
    </lineage>
</organism>
<dbReference type="PANTHER" id="PTHR13734:SF5">
    <property type="entry name" value="CCA TRNA NUCLEOTIDYLTRANSFERASE, MITOCHONDRIAL"/>
    <property type="match status" value="1"/>
</dbReference>
<accession>D8LV75</accession>
<keyword evidence="1" id="KW-0694">RNA-binding</keyword>
<sequence length="150" mass="17789">MNTGTVEDFTMRGISDLHDRLVRTPLPAIETFREDPLRLLRAVRFATRFDCSIDPSIFEAARIPEIEHFLSIKVSRERIGIEFLKMAQFRHFDRALHELSNMAILNSLFHIEGDLTFYMKNQKLRSMEEFGRQLFLCWVPEVGKRRKREM</sequence>
<dbReference type="RefSeq" id="XP_012893762.1">
    <property type="nucleotide sequence ID" value="XM_013038308.1"/>
</dbReference>
<reference evidence="2" key="1">
    <citation type="submission" date="2010-02" db="EMBL/GenBank/DDBJ databases">
        <title>Sequencing and annotation of the Blastocystis hominis genome.</title>
        <authorList>
            <person name="Wincker P."/>
        </authorList>
    </citation>
    <scope>NUCLEOTIDE SEQUENCE</scope>
    <source>
        <strain evidence="2">Singapore isolate B</strain>
    </source>
</reference>
<gene>
    <name evidence="2" type="ORF">GSBLH_T00000144001</name>
</gene>
<dbReference type="GO" id="GO:0052929">
    <property type="term" value="F:ATP:3'-cytidine-cytidine-tRNA adenylyltransferase activity"/>
    <property type="evidence" value="ECO:0007669"/>
    <property type="project" value="TreeGrafter"/>
</dbReference>
<protein>
    <recommendedName>
        <fullName evidence="4">tRNA nucleotidyltransferase/poly(A) polymerase RNA and SrmB- binding domain-containing protein</fullName>
    </recommendedName>
</protein>
<dbReference type="EMBL" id="FN668638">
    <property type="protein sequence ID" value="CBK19714.2"/>
    <property type="molecule type" value="Genomic_DNA"/>
</dbReference>
<dbReference type="InParanoid" id="D8LV75"/>
<proteinExistence type="predicted"/>
<dbReference type="GO" id="GO:0001680">
    <property type="term" value="P:tRNA 3'-terminal CCA addition"/>
    <property type="evidence" value="ECO:0007669"/>
    <property type="project" value="TreeGrafter"/>
</dbReference>
<dbReference type="Proteomes" id="UP000008312">
    <property type="component" value="Unassembled WGS sequence"/>
</dbReference>
<dbReference type="AlphaFoldDB" id="D8LV75"/>